<evidence type="ECO:0000313" key="2">
    <source>
        <dbReference type="EMBL" id="GAA5181487.1"/>
    </source>
</evidence>
<gene>
    <name evidence="2" type="ORF">GCM10023322_16290</name>
</gene>
<dbReference type="Pfam" id="PF12502">
    <property type="entry name" value="DUF3710"/>
    <property type="match status" value="1"/>
</dbReference>
<keyword evidence="3" id="KW-1185">Reference proteome</keyword>
<accession>A0ABP9RNK4</accession>
<proteinExistence type="predicted"/>
<evidence type="ECO:0000256" key="1">
    <source>
        <dbReference type="SAM" id="MobiDB-lite"/>
    </source>
</evidence>
<evidence type="ECO:0008006" key="4">
    <source>
        <dbReference type="Google" id="ProtNLM"/>
    </source>
</evidence>
<name>A0ABP9RNK4_9ACTN</name>
<dbReference type="RefSeq" id="WP_345627578.1">
    <property type="nucleotide sequence ID" value="NZ_BAABJQ010000004.1"/>
</dbReference>
<feature type="compositionally biased region" description="Polar residues" evidence="1">
    <location>
        <begin position="247"/>
        <end position="265"/>
    </location>
</feature>
<dbReference type="EMBL" id="BAABJQ010000004">
    <property type="protein sequence ID" value="GAA5181487.1"/>
    <property type="molecule type" value="Genomic_DNA"/>
</dbReference>
<feature type="region of interest" description="Disordered" evidence="1">
    <location>
        <begin position="1"/>
        <end position="59"/>
    </location>
</feature>
<dbReference type="InterPro" id="IPR022183">
    <property type="entry name" value="DUF3710"/>
</dbReference>
<feature type="compositionally biased region" description="Basic and acidic residues" evidence="1">
    <location>
        <begin position="1"/>
        <end position="25"/>
    </location>
</feature>
<evidence type="ECO:0000313" key="3">
    <source>
        <dbReference type="Proteomes" id="UP001501570"/>
    </source>
</evidence>
<dbReference type="Proteomes" id="UP001501570">
    <property type="component" value="Unassembled WGS sequence"/>
</dbReference>
<organism evidence="2 3">
    <name type="scientific">Rugosimonospora acidiphila</name>
    <dbReference type="NCBI Taxonomy" id="556531"/>
    <lineage>
        <taxon>Bacteria</taxon>
        <taxon>Bacillati</taxon>
        <taxon>Actinomycetota</taxon>
        <taxon>Actinomycetes</taxon>
        <taxon>Micromonosporales</taxon>
        <taxon>Micromonosporaceae</taxon>
        <taxon>Rugosimonospora</taxon>
    </lineage>
</organism>
<sequence length="279" mass="29401">MIFSRGRGDGGRQKKGEDLDRRPDRSPGAGRSDDADDLAQRAGEGQPVSPGPYDITEAPSGVERLDLGSLQIPAINGVEIRVQANPDGSIAQIVLVNGASALQLGVFAAPRSSGIWDEVRAEIRDSLTADGARAEEVRGEYGTELTAKIRTPDGSADVRFIGVDGPRWMVRAVYQGAAAADPSVAGPLAECLRELVVDRGREAMPVREALPLRLPRDAADQVQAQPQPVVAPSVSPSRAAEEARAQLGQTAPTEDQGSVNGSSAQPGKRGSSSRNRRSR</sequence>
<reference evidence="3" key="1">
    <citation type="journal article" date="2019" name="Int. J. Syst. Evol. Microbiol.">
        <title>The Global Catalogue of Microorganisms (GCM) 10K type strain sequencing project: providing services to taxonomists for standard genome sequencing and annotation.</title>
        <authorList>
            <consortium name="The Broad Institute Genomics Platform"/>
            <consortium name="The Broad Institute Genome Sequencing Center for Infectious Disease"/>
            <person name="Wu L."/>
            <person name="Ma J."/>
        </authorList>
    </citation>
    <scope>NUCLEOTIDE SEQUENCE [LARGE SCALE GENOMIC DNA]</scope>
    <source>
        <strain evidence="3">JCM 18304</strain>
    </source>
</reference>
<feature type="compositionally biased region" description="Low complexity" evidence="1">
    <location>
        <begin position="220"/>
        <end position="238"/>
    </location>
</feature>
<comment type="caution">
    <text evidence="2">The sequence shown here is derived from an EMBL/GenBank/DDBJ whole genome shotgun (WGS) entry which is preliminary data.</text>
</comment>
<feature type="region of interest" description="Disordered" evidence="1">
    <location>
        <begin position="219"/>
        <end position="279"/>
    </location>
</feature>
<protein>
    <recommendedName>
        <fullName evidence="4">DUF3710 domain-containing protein</fullName>
    </recommendedName>
</protein>